<keyword evidence="2" id="KW-1185">Reference proteome</keyword>
<organism evidence="1 2">
    <name type="scientific">Xenorhabdus miraniensis</name>
    <dbReference type="NCBI Taxonomy" id="351674"/>
    <lineage>
        <taxon>Bacteria</taxon>
        <taxon>Pseudomonadati</taxon>
        <taxon>Pseudomonadota</taxon>
        <taxon>Gammaproteobacteria</taxon>
        <taxon>Enterobacterales</taxon>
        <taxon>Morganellaceae</taxon>
        <taxon>Xenorhabdus</taxon>
    </lineage>
</organism>
<protein>
    <submittedName>
        <fullName evidence="1">Uncharacterized protein</fullName>
    </submittedName>
</protein>
<dbReference type="EMBL" id="NITZ01000001">
    <property type="protein sequence ID" value="PHM50785.1"/>
    <property type="molecule type" value="Genomic_DNA"/>
</dbReference>
<gene>
    <name evidence="1" type="ORF">Xmir_00189</name>
</gene>
<sequence>MTVSLFSFEAYFVDGNTKATDKLYANGNHQVRVAIRIIKQVDGVNTPLTDEEKESVTMTARSTDPNVPLYPDWSCDKIKNEYDEGLLDDKKNIDSTVNSIMLEDEDKKETIYRYLRTNTKNYKSMEFMVVVTIDGNKYTTNMQKYLNILTVTPHKPYRIYRSDLRLKSNLIANHEFEEGYYVRVYILCWILPYSLTIKKQELIGHQDTWLGITVYKRTSNNQIQSGTVLEMDIIKEDCRIEDTMAAAGLPYGDWPIPIISGNQFIRATVGCCDKFHYKRDEDNLGGRINIIDNFGCLAKFSVMRNIDSMFLHLEDAD</sequence>
<dbReference type="RefSeq" id="WP_099112626.1">
    <property type="nucleotide sequence ID" value="NZ_CAWNQI010000001.1"/>
</dbReference>
<comment type="caution">
    <text evidence="1">The sequence shown here is derived from an EMBL/GenBank/DDBJ whole genome shotgun (WGS) entry which is preliminary data.</text>
</comment>
<name>A0A2D0JWT2_9GAMM</name>
<dbReference type="OrthoDB" id="6891610at2"/>
<evidence type="ECO:0000313" key="2">
    <source>
        <dbReference type="Proteomes" id="UP000221980"/>
    </source>
</evidence>
<dbReference type="AlphaFoldDB" id="A0A2D0JWT2"/>
<evidence type="ECO:0000313" key="1">
    <source>
        <dbReference type="EMBL" id="PHM50785.1"/>
    </source>
</evidence>
<dbReference type="Proteomes" id="UP000221980">
    <property type="component" value="Unassembled WGS sequence"/>
</dbReference>
<accession>A0A2D0JWT2</accession>
<reference evidence="1 2" key="1">
    <citation type="journal article" date="2017" name="Nat. Microbiol.">
        <title>Natural product diversity associated with the nematode symbionts Photorhabdus and Xenorhabdus.</title>
        <authorList>
            <person name="Tobias N.J."/>
            <person name="Wolff H."/>
            <person name="Djahanschiri B."/>
            <person name="Grundmann F."/>
            <person name="Kronenwerth M."/>
            <person name="Shi Y.M."/>
            <person name="Simonyi S."/>
            <person name="Grun P."/>
            <person name="Shapiro-Ilan D."/>
            <person name="Pidot S.J."/>
            <person name="Stinear T.P."/>
            <person name="Ebersberger I."/>
            <person name="Bode H.B."/>
        </authorList>
    </citation>
    <scope>NUCLEOTIDE SEQUENCE [LARGE SCALE GENOMIC DNA]</scope>
    <source>
        <strain evidence="1 2">DSM 17902</strain>
    </source>
</reference>
<proteinExistence type="predicted"/>